<dbReference type="EMBL" id="JBBMFA010000111">
    <property type="protein sequence ID" value="MEQ2521555.1"/>
    <property type="molecule type" value="Genomic_DNA"/>
</dbReference>
<feature type="transmembrane region" description="Helical" evidence="7">
    <location>
        <begin position="50"/>
        <end position="69"/>
    </location>
</feature>
<keyword evidence="3 7" id="KW-0812">Transmembrane</keyword>
<feature type="transmembrane region" description="Helical" evidence="7">
    <location>
        <begin position="104"/>
        <end position="123"/>
    </location>
</feature>
<keyword evidence="6 7" id="KW-0472">Membrane</keyword>
<proteinExistence type="predicted"/>
<dbReference type="Proteomes" id="UP001477672">
    <property type="component" value="Unassembled WGS sequence"/>
</dbReference>
<keyword evidence="5 7" id="KW-1133">Transmembrane helix</keyword>
<feature type="transmembrane region" description="Helical" evidence="7">
    <location>
        <begin position="143"/>
        <end position="163"/>
    </location>
</feature>
<name>A0ABV1GI68_9FIRM</name>
<dbReference type="InterPro" id="IPR003667">
    <property type="entry name" value="NqrDE/RnfAE"/>
</dbReference>
<evidence type="ECO:0000256" key="2">
    <source>
        <dbReference type="ARBA" id="ARBA00022448"/>
    </source>
</evidence>
<protein>
    <submittedName>
        <fullName evidence="8">Rnf-Nqr domain containing protein</fullName>
    </submittedName>
</protein>
<dbReference type="RefSeq" id="WP_349217013.1">
    <property type="nucleotide sequence ID" value="NZ_JBBMFA010000111.1"/>
</dbReference>
<evidence type="ECO:0000256" key="7">
    <source>
        <dbReference type="SAM" id="Phobius"/>
    </source>
</evidence>
<keyword evidence="2" id="KW-0813">Transport</keyword>
<comment type="subcellular location">
    <subcellularLocation>
        <location evidence="1">Endomembrane system</location>
        <topology evidence="1">Multi-pass membrane protein</topology>
    </subcellularLocation>
</comment>
<keyword evidence="9" id="KW-1185">Reference proteome</keyword>
<dbReference type="PANTHER" id="PTHR30586:SF0">
    <property type="entry name" value="ION-TRANSLOCATING OXIDOREDUCTASE COMPLEX SUBUNIT E"/>
    <property type="match status" value="1"/>
</dbReference>
<evidence type="ECO:0000313" key="9">
    <source>
        <dbReference type="Proteomes" id="UP001477672"/>
    </source>
</evidence>
<evidence type="ECO:0000256" key="1">
    <source>
        <dbReference type="ARBA" id="ARBA00004127"/>
    </source>
</evidence>
<gene>
    <name evidence="8" type="ORF">WMO24_14125</name>
</gene>
<keyword evidence="4" id="KW-1278">Translocase</keyword>
<evidence type="ECO:0000256" key="3">
    <source>
        <dbReference type="ARBA" id="ARBA00022692"/>
    </source>
</evidence>
<dbReference type="Pfam" id="PF02508">
    <property type="entry name" value="Rnf-Nqr"/>
    <property type="match status" value="1"/>
</dbReference>
<dbReference type="PANTHER" id="PTHR30586">
    <property type="entry name" value="ELECTRON TRANSPORT COMPLEX PROTEIN RNFE"/>
    <property type="match status" value="1"/>
</dbReference>
<sequence length="218" mass="24029">MNIDPMKPEVDHELARKVKRDRILLNNPVVMQGLGLAPLVVAAINVKNATMLAVAVALLLTPTRVIAAFLSRFSYFRFRGLTYAVTSAAVYVGVIWVMEHLFTSADITLLGLYLPLLVADPIILKRYERPQRERIHTAFRKGIITTAGYVMAMYVTAVLREFLGTGAVLGHTLLKTPLFPMAQLPSGGFIVLAFIIVVWRGGVNIVKRQMGLGAKQQA</sequence>
<evidence type="ECO:0000256" key="4">
    <source>
        <dbReference type="ARBA" id="ARBA00022967"/>
    </source>
</evidence>
<organism evidence="8 9">
    <name type="scientific">Ruthenibacterium intestinale</name>
    <dbReference type="NCBI Taxonomy" id="3133163"/>
    <lineage>
        <taxon>Bacteria</taxon>
        <taxon>Bacillati</taxon>
        <taxon>Bacillota</taxon>
        <taxon>Clostridia</taxon>
        <taxon>Eubacteriales</taxon>
        <taxon>Oscillospiraceae</taxon>
        <taxon>Ruthenibacterium</taxon>
    </lineage>
</organism>
<feature type="transmembrane region" description="Helical" evidence="7">
    <location>
        <begin position="23"/>
        <end position="44"/>
    </location>
</feature>
<evidence type="ECO:0000256" key="5">
    <source>
        <dbReference type="ARBA" id="ARBA00022989"/>
    </source>
</evidence>
<reference evidence="8 9" key="1">
    <citation type="submission" date="2024-03" db="EMBL/GenBank/DDBJ databases">
        <title>Human intestinal bacterial collection.</title>
        <authorList>
            <person name="Pauvert C."/>
            <person name="Hitch T.C.A."/>
            <person name="Clavel T."/>
        </authorList>
    </citation>
    <scope>NUCLEOTIDE SEQUENCE [LARGE SCALE GENOMIC DNA]</scope>
    <source>
        <strain evidence="8 9">CLA-JM-H11</strain>
    </source>
</reference>
<evidence type="ECO:0000256" key="6">
    <source>
        <dbReference type="ARBA" id="ARBA00023136"/>
    </source>
</evidence>
<feature type="transmembrane region" description="Helical" evidence="7">
    <location>
        <begin position="183"/>
        <end position="202"/>
    </location>
</feature>
<dbReference type="PIRSF" id="PIRSF006102">
    <property type="entry name" value="NQR_DE"/>
    <property type="match status" value="1"/>
</dbReference>
<comment type="caution">
    <text evidence="8">The sequence shown here is derived from an EMBL/GenBank/DDBJ whole genome shotgun (WGS) entry which is preliminary data.</text>
</comment>
<accession>A0ABV1GI68</accession>
<evidence type="ECO:0000313" key="8">
    <source>
        <dbReference type="EMBL" id="MEQ2521555.1"/>
    </source>
</evidence>
<feature type="transmembrane region" description="Helical" evidence="7">
    <location>
        <begin position="81"/>
        <end position="98"/>
    </location>
</feature>